<feature type="signal peptide" evidence="1">
    <location>
        <begin position="1"/>
        <end position="20"/>
    </location>
</feature>
<dbReference type="CDD" id="cd06263">
    <property type="entry name" value="MAM"/>
    <property type="match status" value="1"/>
</dbReference>
<dbReference type="SMART" id="SM00137">
    <property type="entry name" value="MAM"/>
    <property type="match status" value="1"/>
</dbReference>
<gene>
    <name evidence="3" type="ORF">KUTeg_004741</name>
</gene>
<protein>
    <recommendedName>
        <fullName evidence="2">MAM domain-containing protein</fullName>
    </recommendedName>
</protein>
<dbReference type="Proteomes" id="UP001217089">
    <property type="component" value="Unassembled WGS sequence"/>
</dbReference>
<evidence type="ECO:0000256" key="1">
    <source>
        <dbReference type="SAM" id="SignalP"/>
    </source>
</evidence>
<feature type="chain" id="PRO_5046300896" description="MAM domain-containing protein" evidence="1">
    <location>
        <begin position="21"/>
        <end position="419"/>
    </location>
</feature>
<dbReference type="InterPro" id="IPR000998">
    <property type="entry name" value="MAM_dom"/>
</dbReference>
<dbReference type="SUPFAM" id="SSF49899">
    <property type="entry name" value="Concanavalin A-like lectins/glucanases"/>
    <property type="match status" value="1"/>
</dbReference>
<name>A0ABQ9FHP8_TEGGR</name>
<accession>A0ABQ9FHP8</accession>
<evidence type="ECO:0000313" key="3">
    <source>
        <dbReference type="EMBL" id="KAJ8316837.1"/>
    </source>
</evidence>
<dbReference type="Gene3D" id="2.60.120.200">
    <property type="match status" value="2"/>
</dbReference>
<organism evidence="3 4">
    <name type="scientific">Tegillarca granosa</name>
    <name type="common">Malaysian cockle</name>
    <name type="synonym">Anadara granosa</name>
    <dbReference type="NCBI Taxonomy" id="220873"/>
    <lineage>
        <taxon>Eukaryota</taxon>
        <taxon>Metazoa</taxon>
        <taxon>Spiralia</taxon>
        <taxon>Lophotrochozoa</taxon>
        <taxon>Mollusca</taxon>
        <taxon>Bivalvia</taxon>
        <taxon>Autobranchia</taxon>
        <taxon>Pteriomorphia</taxon>
        <taxon>Arcoida</taxon>
        <taxon>Arcoidea</taxon>
        <taxon>Arcidae</taxon>
        <taxon>Tegillarca</taxon>
    </lineage>
</organism>
<sequence length="419" mass="48371">MAMLISKVLHLIISSKLTVFKETCQNQCSLQNGQCTYNIQLSHVENGCSRITEEGESTKTGQVQNDNARVQQDLAVVKTDHENRLRELEASVQKILRSAVSAPPAQMTLSMGEGINLRPQRNRTENSLLTRLHDEFTKIRSQLSKKSIELAETYRKLNESALLLEEAQDDLFATSEQLLNAEQKAATFEQEGYILKNKLKHARSRYIVAEENFNISETKRISLENQLYTVVRSEANLKEELETYKYRFNETLTNLHNLKREHSLLNDTYLQTKKNLRKTEMELMDCYTGYYMYIESSSKLRGKKARMFSPVYRGINHQCVEFYYHMYGRNIGTLKVYTKIIFEGITELGYLGDIAVDDIRITDGACRREGKVSTIRVTAGNNTSTTSKARRKLKRYRKLLTQMRNNPQTQNQIKNDTLV</sequence>
<dbReference type="Pfam" id="PF00629">
    <property type="entry name" value="MAM"/>
    <property type="match status" value="1"/>
</dbReference>
<reference evidence="3 4" key="1">
    <citation type="submission" date="2022-12" db="EMBL/GenBank/DDBJ databases">
        <title>Chromosome-level genome of Tegillarca granosa.</title>
        <authorList>
            <person name="Kim J."/>
        </authorList>
    </citation>
    <scope>NUCLEOTIDE SEQUENCE [LARGE SCALE GENOMIC DNA]</scope>
    <source>
        <strain evidence="3">Teg-2019</strain>
        <tissue evidence="3">Adductor muscle</tissue>
    </source>
</reference>
<dbReference type="PANTHER" id="PTHR23282">
    <property type="entry name" value="APICAL ENDOSOMAL GLYCOPROTEIN PRECURSOR"/>
    <property type="match status" value="1"/>
</dbReference>
<dbReference type="InterPro" id="IPR051560">
    <property type="entry name" value="MAM_domain-containing"/>
</dbReference>
<feature type="domain" description="MAM" evidence="2">
    <location>
        <begin position="339"/>
        <end position="368"/>
    </location>
</feature>
<dbReference type="PANTHER" id="PTHR23282:SF142">
    <property type="entry name" value="MAM DOMAIN-CONTAINING PROTEIN"/>
    <property type="match status" value="1"/>
</dbReference>
<evidence type="ECO:0000313" key="4">
    <source>
        <dbReference type="Proteomes" id="UP001217089"/>
    </source>
</evidence>
<dbReference type="EMBL" id="JARBDR010000246">
    <property type="protein sequence ID" value="KAJ8316837.1"/>
    <property type="molecule type" value="Genomic_DNA"/>
</dbReference>
<keyword evidence="1" id="KW-0732">Signal</keyword>
<comment type="caution">
    <text evidence="3">The sequence shown here is derived from an EMBL/GenBank/DDBJ whole genome shotgun (WGS) entry which is preliminary data.</text>
</comment>
<dbReference type="PROSITE" id="PS50060">
    <property type="entry name" value="MAM_2"/>
    <property type="match status" value="1"/>
</dbReference>
<proteinExistence type="predicted"/>
<dbReference type="InterPro" id="IPR013320">
    <property type="entry name" value="ConA-like_dom_sf"/>
</dbReference>
<evidence type="ECO:0000259" key="2">
    <source>
        <dbReference type="PROSITE" id="PS50060"/>
    </source>
</evidence>
<keyword evidence="4" id="KW-1185">Reference proteome</keyword>